<evidence type="ECO:0000256" key="1">
    <source>
        <dbReference type="ARBA" id="ARBA00004496"/>
    </source>
</evidence>
<reference evidence="12" key="1">
    <citation type="submission" date="2021-12" db="EMBL/GenBank/DDBJ databases">
        <authorList>
            <person name="Veyrier F.J."/>
        </authorList>
    </citation>
    <scope>NUCLEOTIDE SEQUENCE</scope>
    <source>
        <strain evidence="12">SAG 1488-6</strain>
    </source>
</reference>
<sequence>MTATYTLAEFGNHIDAFLERMRQRNLSAMSITAYQRDLQQLLDILAENHSAQERLTAQHLRQVLMRLSQRGLSARSLARKISVWKQYIIHLRQFEHWQTDIGDGLNAPKAPKRLPKAIAAEPLNQWFAHGEQHDDAMGIRDQAMFEVLYGCGLRLSELRDLNVQDVQLEAGWVTVIGKGHHQRQVPLGLKARLAIEAYLPIRQAAADETALFTSRLGKRIGTRQIQIRLDIWAQKQQADRYLSPHMLRHSYASHVLQNSHNIRAVQELLGHKQLSTTQIYTSLDFSHLSEVYDATHPRAKKHKSK</sequence>
<dbReference type="SUPFAM" id="SSF56349">
    <property type="entry name" value="DNA breaking-rejoining enzymes"/>
    <property type="match status" value="1"/>
</dbReference>
<accession>A0ABY4E9Z1</accession>
<gene>
    <name evidence="9" type="primary">xerC</name>
    <name evidence="12" type="ORF">LVJ81_10960</name>
</gene>
<dbReference type="Gene3D" id="1.10.150.130">
    <property type="match status" value="1"/>
</dbReference>
<dbReference type="InterPro" id="IPR011010">
    <property type="entry name" value="DNA_brk_join_enz"/>
</dbReference>
<keyword evidence="7 9" id="KW-0233">DNA recombination</keyword>
<feature type="active site" evidence="9">
    <location>
        <position position="271"/>
    </location>
</feature>
<feature type="active site" evidence="9">
    <location>
        <position position="248"/>
    </location>
</feature>
<dbReference type="InterPro" id="IPR050090">
    <property type="entry name" value="Tyrosine_recombinase_XerCD"/>
</dbReference>
<dbReference type="Pfam" id="PF02899">
    <property type="entry name" value="Phage_int_SAM_1"/>
    <property type="match status" value="1"/>
</dbReference>
<dbReference type="InterPro" id="IPR044068">
    <property type="entry name" value="CB"/>
</dbReference>
<evidence type="ECO:0000256" key="2">
    <source>
        <dbReference type="ARBA" id="ARBA00022490"/>
    </source>
</evidence>
<dbReference type="PROSITE" id="PS51900">
    <property type="entry name" value="CB"/>
    <property type="match status" value="1"/>
</dbReference>
<keyword evidence="5 9" id="KW-0229">DNA integration</keyword>
<keyword evidence="3 9" id="KW-0132">Cell division</keyword>
<feature type="active site" description="O-(3'-phospho-DNA)-tyrosine intermediate" evidence="9">
    <location>
        <position position="280"/>
    </location>
</feature>
<dbReference type="InterPro" id="IPR002104">
    <property type="entry name" value="Integrase_catalytic"/>
</dbReference>
<evidence type="ECO:0000256" key="5">
    <source>
        <dbReference type="ARBA" id="ARBA00022908"/>
    </source>
</evidence>
<keyword evidence="8 9" id="KW-0131">Cell cycle</keyword>
<protein>
    <recommendedName>
        <fullName evidence="9">Tyrosine recombinase XerC</fullName>
    </recommendedName>
</protein>
<dbReference type="PANTHER" id="PTHR30349">
    <property type="entry name" value="PHAGE INTEGRASE-RELATED"/>
    <property type="match status" value="1"/>
</dbReference>
<organism evidence="12 13">
    <name type="scientific">Vitreoscilla stercoraria</name>
    <dbReference type="NCBI Taxonomy" id="61"/>
    <lineage>
        <taxon>Bacteria</taxon>
        <taxon>Pseudomonadati</taxon>
        <taxon>Pseudomonadota</taxon>
        <taxon>Betaproteobacteria</taxon>
        <taxon>Neisseriales</taxon>
        <taxon>Neisseriaceae</taxon>
        <taxon>Vitreoscilla</taxon>
    </lineage>
</organism>
<dbReference type="InterPro" id="IPR004107">
    <property type="entry name" value="Integrase_SAM-like_N"/>
</dbReference>
<dbReference type="InterPro" id="IPR010998">
    <property type="entry name" value="Integrase_recombinase_N"/>
</dbReference>
<feature type="active site" evidence="9">
    <location>
        <position position="245"/>
    </location>
</feature>
<feature type="domain" description="Tyr recombinase" evidence="10">
    <location>
        <begin position="113"/>
        <end position="293"/>
    </location>
</feature>
<dbReference type="Pfam" id="PF00589">
    <property type="entry name" value="Phage_integrase"/>
    <property type="match status" value="1"/>
</dbReference>
<dbReference type="Gene3D" id="1.10.443.10">
    <property type="entry name" value="Intergrase catalytic core"/>
    <property type="match status" value="1"/>
</dbReference>
<keyword evidence="6 9" id="KW-0238">DNA-binding</keyword>
<evidence type="ECO:0000256" key="4">
    <source>
        <dbReference type="ARBA" id="ARBA00022829"/>
    </source>
</evidence>
<comment type="subcellular location">
    <subcellularLocation>
        <location evidence="1 9">Cytoplasm</location>
    </subcellularLocation>
</comment>
<dbReference type="InterPro" id="IPR013762">
    <property type="entry name" value="Integrase-like_cat_sf"/>
</dbReference>
<keyword evidence="2 9" id="KW-0963">Cytoplasm</keyword>
<keyword evidence="13" id="KW-1185">Reference proteome</keyword>
<evidence type="ECO:0000259" key="10">
    <source>
        <dbReference type="PROSITE" id="PS51898"/>
    </source>
</evidence>
<comment type="function">
    <text evidence="9">Site-specific tyrosine recombinase, which acts by catalyzing the cutting and rejoining of the recombining DNA molecules. The XerC-XerD complex is essential to convert dimers of the bacterial chromosome into monomers to permit their segregation at cell division. It also contributes to the segregational stability of plasmids.</text>
</comment>
<dbReference type="PANTHER" id="PTHR30349:SF81">
    <property type="entry name" value="TYROSINE RECOMBINASE XERC"/>
    <property type="match status" value="1"/>
</dbReference>
<dbReference type="SUPFAM" id="SSF47823">
    <property type="entry name" value="lambda integrase-like, N-terminal domain"/>
    <property type="match status" value="1"/>
</dbReference>
<dbReference type="Proteomes" id="UP000832034">
    <property type="component" value="Chromosome"/>
</dbReference>
<proteinExistence type="inferred from homology"/>
<dbReference type="EMBL" id="CP091512">
    <property type="protein sequence ID" value="UOO92128.1"/>
    <property type="molecule type" value="Genomic_DNA"/>
</dbReference>
<reference evidence="12" key="2">
    <citation type="journal article" date="2022" name="Res Sq">
        <title>Evolution of multicellular longitudinally dividing oral cavity symbionts (Neisseriaceae).</title>
        <authorList>
            <person name="Nyongesa S."/>
            <person name="Weber P."/>
            <person name="Bernet E."/>
            <person name="Pullido F."/>
            <person name="Nieckarz M."/>
            <person name="Delaby M."/>
            <person name="Nieves C."/>
            <person name="Viehboeck T."/>
            <person name="Krause N."/>
            <person name="Rivera-Millot A."/>
            <person name="Nakamura A."/>
            <person name="Vischer N."/>
            <person name="VanNieuwenhze M."/>
            <person name="Brun Y."/>
            <person name="Cava F."/>
            <person name="Bulgheresi S."/>
            <person name="Veyrier F."/>
        </authorList>
    </citation>
    <scope>NUCLEOTIDE SEQUENCE</scope>
    <source>
        <strain evidence="12">SAG 1488-6</strain>
    </source>
</reference>
<evidence type="ECO:0000256" key="8">
    <source>
        <dbReference type="ARBA" id="ARBA00023306"/>
    </source>
</evidence>
<name>A0ABY4E9Z1_VITST</name>
<evidence type="ECO:0000259" key="11">
    <source>
        <dbReference type="PROSITE" id="PS51900"/>
    </source>
</evidence>
<keyword evidence="4 9" id="KW-0159">Chromosome partition</keyword>
<evidence type="ECO:0000313" key="12">
    <source>
        <dbReference type="EMBL" id="UOO92128.1"/>
    </source>
</evidence>
<evidence type="ECO:0000256" key="9">
    <source>
        <dbReference type="HAMAP-Rule" id="MF_01808"/>
    </source>
</evidence>
<feature type="active site" evidence="9">
    <location>
        <position position="154"/>
    </location>
</feature>
<comment type="subunit">
    <text evidence="9">Forms a cyclic heterotetrameric complex composed of two molecules of XerC and two molecules of XerD.</text>
</comment>
<evidence type="ECO:0000256" key="3">
    <source>
        <dbReference type="ARBA" id="ARBA00022618"/>
    </source>
</evidence>
<dbReference type="RefSeq" id="WP_019958266.1">
    <property type="nucleotide sequence ID" value="NZ_CP091512.1"/>
</dbReference>
<feature type="domain" description="Core-binding (CB)" evidence="11">
    <location>
        <begin position="8"/>
        <end position="92"/>
    </location>
</feature>
<dbReference type="HAMAP" id="MF_01808">
    <property type="entry name" value="Recomb_XerC_XerD"/>
    <property type="match status" value="1"/>
</dbReference>
<evidence type="ECO:0000256" key="7">
    <source>
        <dbReference type="ARBA" id="ARBA00023172"/>
    </source>
</evidence>
<feature type="active site" evidence="9">
    <location>
        <position position="178"/>
    </location>
</feature>
<dbReference type="PROSITE" id="PS51898">
    <property type="entry name" value="TYR_RECOMBINASE"/>
    <property type="match status" value="1"/>
</dbReference>
<comment type="similarity">
    <text evidence="9">Belongs to the 'phage' integrase family. XerC subfamily.</text>
</comment>
<evidence type="ECO:0000313" key="13">
    <source>
        <dbReference type="Proteomes" id="UP000832034"/>
    </source>
</evidence>
<dbReference type="InterPro" id="IPR023009">
    <property type="entry name" value="Tyrosine_recombinase_XerC/XerD"/>
</dbReference>
<evidence type="ECO:0000256" key="6">
    <source>
        <dbReference type="ARBA" id="ARBA00023125"/>
    </source>
</evidence>